<dbReference type="InterPro" id="IPR036388">
    <property type="entry name" value="WH-like_DNA-bd_sf"/>
</dbReference>
<evidence type="ECO:0000256" key="1">
    <source>
        <dbReference type="ARBA" id="ARBA00006525"/>
    </source>
</evidence>
<comment type="similarity">
    <text evidence="1">Belongs to the DprA/Smf family.</text>
</comment>
<reference evidence="5" key="1">
    <citation type="submission" date="2020-08" db="EMBL/GenBank/DDBJ databases">
        <title>Genome public.</title>
        <authorList>
            <person name="Liu C."/>
            <person name="Sun Q."/>
        </authorList>
    </citation>
    <scope>NUCLEOTIDE SEQUENCE</scope>
    <source>
        <strain evidence="5">NSJ-51</strain>
    </source>
</reference>
<evidence type="ECO:0000259" key="3">
    <source>
        <dbReference type="Pfam" id="PF02481"/>
    </source>
</evidence>
<dbReference type="Proteomes" id="UP000661435">
    <property type="component" value="Unassembled WGS sequence"/>
</dbReference>
<dbReference type="SUPFAM" id="SSF102405">
    <property type="entry name" value="MCP/YpsA-like"/>
    <property type="match status" value="1"/>
</dbReference>
<evidence type="ECO:0000313" key="5">
    <source>
        <dbReference type="EMBL" id="MBC5732155.1"/>
    </source>
</evidence>
<dbReference type="EMBL" id="JACOPP010000001">
    <property type="protein sequence ID" value="MBC5732155.1"/>
    <property type="molecule type" value="Genomic_DNA"/>
</dbReference>
<evidence type="ECO:0000259" key="4">
    <source>
        <dbReference type="Pfam" id="PF17782"/>
    </source>
</evidence>
<dbReference type="NCBIfam" id="TIGR00732">
    <property type="entry name" value="dprA"/>
    <property type="match status" value="1"/>
</dbReference>
<dbReference type="InterPro" id="IPR057666">
    <property type="entry name" value="DrpA_SLOG"/>
</dbReference>
<proteinExistence type="inferred from homology"/>
<dbReference type="Gene3D" id="3.40.50.450">
    <property type="match status" value="1"/>
</dbReference>
<protein>
    <submittedName>
        <fullName evidence="5">DNA-protecting protein DprA</fullName>
    </submittedName>
</protein>
<dbReference type="InterPro" id="IPR003488">
    <property type="entry name" value="DprA"/>
</dbReference>
<dbReference type="GO" id="GO:0009294">
    <property type="term" value="P:DNA-mediated transformation"/>
    <property type="evidence" value="ECO:0007669"/>
    <property type="project" value="InterPro"/>
</dbReference>
<dbReference type="PANTHER" id="PTHR43022:SF1">
    <property type="entry name" value="PROTEIN SMF"/>
    <property type="match status" value="1"/>
</dbReference>
<comment type="caution">
    <text evidence="5">The sequence shown here is derived from an EMBL/GenBank/DDBJ whole genome shotgun (WGS) entry which is preliminary data.</text>
</comment>
<dbReference type="Gene3D" id="1.10.10.10">
    <property type="entry name" value="Winged helix-like DNA-binding domain superfamily/Winged helix DNA-binding domain"/>
    <property type="match status" value="1"/>
</dbReference>
<accession>A0A8J6M849</accession>
<evidence type="ECO:0000256" key="2">
    <source>
        <dbReference type="SAM" id="MobiDB-lite"/>
    </source>
</evidence>
<evidence type="ECO:0000313" key="6">
    <source>
        <dbReference type="Proteomes" id="UP000661435"/>
    </source>
</evidence>
<dbReference type="RefSeq" id="WP_186906115.1">
    <property type="nucleotide sequence ID" value="NZ_JACOPP010000001.1"/>
</dbReference>
<organism evidence="5 6">
    <name type="scientific">Lawsonibacter hominis</name>
    <dbReference type="NCBI Taxonomy" id="2763053"/>
    <lineage>
        <taxon>Bacteria</taxon>
        <taxon>Bacillati</taxon>
        <taxon>Bacillota</taxon>
        <taxon>Clostridia</taxon>
        <taxon>Eubacteriales</taxon>
        <taxon>Oscillospiraceae</taxon>
        <taxon>Lawsonibacter</taxon>
    </lineage>
</organism>
<dbReference type="AlphaFoldDB" id="A0A8J6M849"/>
<feature type="region of interest" description="Disordered" evidence="2">
    <location>
        <begin position="307"/>
        <end position="341"/>
    </location>
</feature>
<dbReference type="Pfam" id="PF02481">
    <property type="entry name" value="DNA_processg_A"/>
    <property type="match status" value="1"/>
</dbReference>
<keyword evidence="6" id="KW-1185">Reference proteome</keyword>
<dbReference type="PANTHER" id="PTHR43022">
    <property type="entry name" value="PROTEIN SMF"/>
    <property type="match status" value="1"/>
</dbReference>
<feature type="domain" description="DprA winged helix" evidence="4">
    <location>
        <begin position="337"/>
        <end position="395"/>
    </location>
</feature>
<feature type="compositionally biased region" description="Low complexity" evidence="2">
    <location>
        <begin position="323"/>
        <end position="337"/>
    </location>
</feature>
<gene>
    <name evidence="5" type="primary">dprA</name>
    <name evidence="5" type="ORF">H8S57_00235</name>
</gene>
<feature type="domain" description="Smf/DprA SLOG" evidence="3">
    <location>
        <begin position="77"/>
        <end position="288"/>
    </location>
</feature>
<sequence>MAALQYLLWLTTRPYLRPERAAALLEQFGSAEAAYFADPSEYDLLGLPGGLKNALRDKNLDRTEQILADCDRQGIWLLTCQDAAYPERLLQIGDYPLVLYGRGRQFRFDEELAIGMVGARKCTPYGQAMAGRLGLELARAGALVVSGIAQGIDTASLRGALQGGGQVVSVLGNGVDVVYPAQNQWLYEDVAAAGALISEFPPGTGVEGWHFPVRNRIISGLSLGVVAVEASEERSGTLVTARRALDQSRDVFAVPGPADAPMSAGTNSLISKGEAKLVRSARDILAEYEARFPHKLHGSVPLTREEAAQRLSAAPDAAREPEAAPAEEAAQGLPAAPRSALDAMGDEQREIFWLLSEHTLVPDEIVGRTEIPARRVNTALTLLQAGGYIKELPGKRFTAAVRFAED</sequence>
<dbReference type="Pfam" id="PF17782">
    <property type="entry name" value="WHD_DprA"/>
    <property type="match status" value="1"/>
</dbReference>
<dbReference type="InterPro" id="IPR041614">
    <property type="entry name" value="DprA_WH"/>
</dbReference>
<name>A0A8J6M849_9FIRM</name>